<keyword evidence="13 15" id="KW-0472">Membrane</keyword>
<evidence type="ECO:0000259" key="16">
    <source>
        <dbReference type="PROSITE" id="PS50053"/>
    </source>
</evidence>
<dbReference type="STRING" id="240176.A8NUU8"/>
<dbReference type="OrthoDB" id="540503at2759"/>
<dbReference type="InterPro" id="IPR000626">
    <property type="entry name" value="Ubiquitin-like_dom"/>
</dbReference>
<gene>
    <name evidence="17" type="ORF">CC1G_10032</name>
</gene>
<evidence type="ECO:0000256" key="2">
    <source>
        <dbReference type="ARBA" id="ARBA00005194"/>
    </source>
</evidence>
<dbReference type="InterPro" id="IPR039357">
    <property type="entry name" value="SRD5A/TECR"/>
</dbReference>
<dbReference type="InterPro" id="IPR001104">
    <property type="entry name" value="3-oxo-5_a-steroid_4-DH_C"/>
</dbReference>
<evidence type="ECO:0000256" key="6">
    <source>
        <dbReference type="ARBA" id="ARBA00022692"/>
    </source>
</evidence>
<evidence type="ECO:0000256" key="10">
    <source>
        <dbReference type="ARBA" id="ARBA00022989"/>
    </source>
</evidence>
<evidence type="ECO:0000256" key="11">
    <source>
        <dbReference type="ARBA" id="ARBA00023002"/>
    </source>
</evidence>
<dbReference type="EMBL" id="AACS02000004">
    <property type="protein sequence ID" value="EAU85246.1"/>
    <property type="molecule type" value="Genomic_DNA"/>
</dbReference>
<accession>A8NUU8</accession>
<feature type="transmembrane region" description="Helical" evidence="15">
    <location>
        <begin position="197"/>
        <end position="214"/>
    </location>
</feature>
<keyword evidence="18" id="KW-1185">Reference proteome</keyword>
<name>A8NUU8_COPC7</name>
<evidence type="ECO:0000256" key="5">
    <source>
        <dbReference type="ARBA" id="ARBA00022516"/>
    </source>
</evidence>
<dbReference type="eggNOG" id="KOG1639">
    <property type="taxonomic scope" value="Eukaryota"/>
</dbReference>
<keyword evidence="7" id="KW-0256">Endoplasmic reticulum</keyword>
<keyword evidence="6 15" id="KW-0812">Transmembrane</keyword>
<dbReference type="PANTHER" id="PTHR10556">
    <property type="entry name" value="3-OXO-5-ALPHA-STEROID 4-DEHYDROGENASE"/>
    <property type="match status" value="1"/>
</dbReference>
<dbReference type="Pfam" id="PF21696">
    <property type="entry name" value="TECR_N"/>
    <property type="match status" value="1"/>
</dbReference>
<feature type="domain" description="Ubiquitin-like" evidence="16">
    <location>
        <begin position="2"/>
        <end position="66"/>
    </location>
</feature>
<keyword evidence="12" id="KW-0443">Lipid metabolism</keyword>
<evidence type="ECO:0000256" key="3">
    <source>
        <dbReference type="ARBA" id="ARBA00007742"/>
    </source>
</evidence>
<evidence type="ECO:0000256" key="14">
    <source>
        <dbReference type="ARBA" id="ARBA00023160"/>
    </source>
</evidence>
<keyword evidence="8" id="KW-0276">Fatty acid metabolism</keyword>
<keyword evidence="5" id="KW-0444">Lipid biosynthesis</keyword>
<dbReference type="InterPro" id="IPR029071">
    <property type="entry name" value="Ubiquitin-like_domsf"/>
</dbReference>
<evidence type="ECO:0000256" key="15">
    <source>
        <dbReference type="SAM" id="Phobius"/>
    </source>
</evidence>
<comment type="similarity">
    <text evidence="3">Belongs to the steroid 5-alpha reductase family.</text>
</comment>
<evidence type="ECO:0000256" key="9">
    <source>
        <dbReference type="ARBA" id="ARBA00022857"/>
    </source>
</evidence>
<dbReference type="OMA" id="ATMPIFN"/>
<dbReference type="PROSITE" id="PS50053">
    <property type="entry name" value="UBIQUITIN_2"/>
    <property type="match status" value="1"/>
</dbReference>
<sequence length="308" mass="35502">MVELTISSATARSSFLRSDLTVDVPADATVLDVKRKIAQAYPKFKVVRQKLTLKGEKKALEDDAKLDAVLGGKTELQVKDLGPQISWRTVFLIEYAGPLVIHPLIYYFPKVFYGQEVVHSKLQKYIFAFVMLHFIKRELESVFVHRFSHGTMPFLFVFRNSAYYHIFYGLFLALDIYRPKYGAGSPAIVGTYRDNQNVLYAATAFWLWAQLSNFHTHMTLRNLRPPGTRKRGIPYGYGFSLVSCPNYLFEILAWLVPVVLTGSIASYLYITICIGILSMWALQRHRNYKKQFGKEYPRNRKALFPFIL</sequence>
<evidence type="ECO:0000256" key="13">
    <source>
        <dbReference type="ARBA" id="ARBA00023136"/>
    </source>
</evidence>
<comment type="pathway">
    <text evidence="2">Lipid metabolism; fatty acid biosynthesis.</text>
</comment>
<keyword evidence="9" id="KW-0521">NADP</keyword>
<dbReference type="Gene3D" id="3.10.20.90">
    <property type="entry name" value="Phosphatidylinositol 3-kinase Catalytic Subunit, Chain A, domain 1"/>
    <property type="match status" value="1"/>
</dbReference>
<keyword evidence="10 15" id="KW-1133">Transmembrane helix</keyword>
<evidence type="ECO:0000256" key="8">
    <source>
        <dbReference type="ARBA" id="ARBA00022832"/>
    </source>
</evidence>
<dbReference type="RefSeq" id="XP_001836538.1">
    <property type="nucleotide sequence ID" value="XM_001836486.1"/>
</dbReference>
<evidence type="ECO:0000256" key="7">
    <source>
        <dbReference type="ARBA" id="ARBA00022824"/>
    </source>
</evidence>
<keyword evidence="11" id="KW-0560">Oxidoreductase</keyword>
<dbReference type="GO" id="GO:0042761">
    <property type="term" value="P:very long-chain fatty acid biosynthetic process"/>
    <property type="evidence" value="ECO:0007669"/>
    <property type="project" value="TreeGrafter"/>
</dbReference>
<feature type="transmembrane region" description="Helical" evidence="15">
    <location>
        <begin position="156"/>
        <end position="177"/>
    </location>
</feature>
<keyword evidence="14" id="KW-0275">Fatty acid biosynthesis</keyword>
<dbReference type="SUPFAM" id="SSF54236">
    <property type="entry name" value="Ubiquitin-like"/>
    <property type="match status" value="1"/>
</dbReference>
<protein>
    <recommendedName>
        <fullName evidence="4">very-long-chain enoyl-CoA reductase</fullName>
        <ecNumber evidence="4">1.3.1.93</ecNumber>
    </recommendedName>
</protein>
<dbReference type="KEGG" id="cci:CC1G_10032"/>
<comment type="subcellular location">
    <subcellularLocation>
        <location evidence="1">Endoplasmic reticulum membrane</location>
        <topology evidence="1">Multi-pass membrane protein</topology>
    </subcellularLocation>
</comment>
<dbReference type="Proteomes" id="UP000001861">
    <property type="component" value="Unassembled WGS sequence"/>
</dbReference>
<dbReference type="InParanoid" id="A8NUU8"/>
<evidence type="ECO:0000313" key="17">
    <source>
        <dbReference type="EMBL" id="EAU85246.1"/>
    </source>
</evidence>
<reference evidence="17 18" key="1">
    <citation type="journal article" date="2010" name="Proc. Natl. Acad. Sci. U.S.A.">
        <title>Insights into evolution of multicellular fungi from the assembled chromosomes of the mushroom Coprinopsis cinerea (Coprinus cinereus).</title>
        <authorList>
            <person name="Stajich J.E."/>
            <person name="Wilke S.K."/>
            <person name="Ahren D."/>
            <person name="Au C.H."/>
            <person name="Birren B.W."/>
            <person name="Borodovsky M."/>
            <person name="Burns C."/>
            <person name="Canback B."/>
            <person name="Casselton L.A."/>
            <person name="Cheng C.K."/>
            <person name="Deng J."/>
            <person name="Dietrich F.S."/>
            <person name="Fargo D.C."/>
            <person name="Farman M.L."/>
            <person name="Gathman A.C."/>
            <person name="Goldberg J."/>
            <person name="Guigo R."/>
            <person name="Hoegger P.J."/>
            <person name="Hooker J.B."/>
            <person name="Huggins A."/>
            <person name="James T.Y."/>
            <person name="Kamada T."/>
            <person name="Kilaru S."/>
            <person name="Kodira C."/>
            <person name="Kues U."/>
            <person name="Kupfer D."/>
            <person name="Kwan H.S."/>
            <person name="Lomsadze A."/>
            <person name="Li W."/>
            <person name="Lilly W.W."/>
            <person name="Ma L.J."/>
            <person name="Mackey A.J."/>
            <person name="Manning G."/>
            <person name="Martin F."/>
            <person name="Muraguchi H."/>
            <person name="Natvig D.O."/>
            <person name="Palmerini H."/>
            <person name="Ramesh M.A."/>
            <person name="Rehmeyer C.J."/>
            <person name="Roe B.A."/>
            <person name="Shenoy N."/>
            <person name="Stanke M."/>
            <person name="Ter-Hovhannisyan V."/>
            <person name="Tunlid A."/>
            <person name="Velagapudi R."/>
            <person name="Vision T.J."/>
            <person name="Zeng Q."/>
            <person name="Zolan M.E."/>
            <person name="Pukkila P.J."/>
        </authorList>
    </citation>
    <scope>NUCLEOTIDE SEQUENCE [LARGE SCALE GENOMIC DNA]</scope>
    <source>
        <strain evidence="18">Okayama-7 / 130 / ATCC MYA-4618 / FGSC 9003</strain>
    </source>
</reference>
<dbReference type="Pfam" id="PF02544">
    <property type="entry name" value="Steroid_dh"/>
    <property type="match status" value="1"/>
</dbReference>
<dbReference type="PROSITE" id="PS50244">
    <property type="entry name" value="S5A_REDUCTASE"/>
    <property type="match status" value="1"/>
</dbReference>
<feature type="transmembrane region" description="Helical" evidence="15">
    <location>
        <begin position="264"/>
        <end position="282"/>
    </location>
</feature>
<comment type="caution">
    <text evidence="17">The sequence shown here is derived from an EMBL/GenBank/DDBJ whole genome shotgun (WGS) entry which is preliminary data.</text>
</comment>
<evidence type="ECO:0000256" key="4">
    <source>
        <dbReference type="ARBA" id="ARBA00012530"/>
    </source>
</evidence>
<feature type="transmembrane region" description="Helical" evidence="15">
    <location>
        <begin position="235"/>
        <end position="258"/>
    </location>
</feature>
<dbReference type="FunCoup" id="A8NUU8">
    <property type="interactions" value="53"/>
</dbReference>
<evidence type="ECO:0000256" key="1">
    <source>
        <dbReference type="ARBA" id="ARBA00004477"/>
    </source>
</evidence>
<dbReference type="AlphaFoldDB" id="A8NUU8"/>
<dbReference type="GO" id="GO:0102758">
    <property type="term" value="F:very-long-chain enoyl-CoA reductase activity"/>
    <property type="evidence" value="ECO:0007669"/>
    <property type="project" value="UniProtKB-EC"/>
</dbReference>
<organism evidence="17 18">
    <name type="scientific">Coprinopsis cinerea (strain Okayama-7 / 130 / ATCC MYA-4618 / FGSC 9003)</name>
    <name type="common">Inky cap fungus</name>
    <name type="synonym">Hormographiella aspergillata</name>
    <dbReference type="NCBI Taxonomy" id="240176"/>
    <lineage>
        <taxon>Eukaryota</taxon>
        <taxon>Fungi</taxon>
        <taxon>Dikarya</taxon>
        <taxon>Basidiomycota</taxon>
        <taxon>Agaricomycotina</taxon>
        <taxon>Agaricomycetes</taxon>
        <taxon>Agaricomycetidae</taxon>
        <taxon>Agaricales</taxon>
        <taxon>Agaricineae</taxon>
        <taxon>Psathyrellaceae</taxon>
        <taxon>Coprinopsis</taxon>
    </lineage>
</organism>
<evidence type="ECO:0000313" key="18">
    <source>
        <dbReference type="Proteomes" id="UP000001861"/>
    </source>
</evidence>
<dbReference type="PANTHER" id="PTHR10556:SF28">
    <property type="entry name" value="VERY-LONG-CHAIN ENOYL-COA REDUCTASE"/>
    <property type="match status" value="1"/>
</dbReference>
<dbReference type="EC" id="1.3.1.93" evidence="4"/>
<dbReference type="GO" id="GO:0005789">
    <property type="term" value="C:endoplasmic reticulum membrane"/>
    <property type="evidence" value="ECO:0007669"/>
    <property type="project" value="UniProtKB-SubCell"/>
</dbReference>
<dbReference type="VEuPathDB" id="FungiDB:CC1G_10032"/>
<evidence type="ECO:0000256" key="12">
    <source>
        <dbReference type="ARBA" id="ARBA00023098"/>
    </source>
</evidence>
<proteinExistence type="inferred from homology"/>
<dbReference type="GeneID" id="6013082"/>
<dbReference type="InterPro" id="IPR049127">
    <property type="entry name" value="TECR-like_N"/>
</dbReference>